<organism evidence="2 3">
    <name type="scientific">Streptomyces hintoniae</name>
    <dbReference type="NCBI Taxonomy" id="3075521"/>
    <lineage>
        <taxon>Bacteria</taxon>
        <taxon>Bacillati</taxon>
        <taxon>Actinomycetota</taxon>
        <taxon>Actinomycetes</taxon>
        <taxon>Kitasatosporales</taxon>
        <taxon>Streptomycetaceae</taxon>
        <taxon>Streptomyces</taxon>
    </lineage>
</organism>
<feature type="compositionally biased region" description="Low complexity" evidence="1">
    <location>
        <begin position="161"/>
        <end position="176"/>
    </location>
</feature>
<evidence type="ECO:0000313" key="2">
    <source>
        <dbReference type="EMBL" id="MDT0477837.1"/>
    </source>
</evidence>
<accession>A0ABU2UYG6</accession>
<protein>
    <submittedName>
        <fullName evidence="2">Uncharacterized protein</fullName>
    </submittedName>
</protein>
<gene>
    <name evidence="2" type="ORF">RM863_37535</name>
</gene>
<evidence type="ECO:0000313" key="3">
    <source>
        <dbReference type="Proteomes" id="UP001180489"/>
    </source>
</evidence>
<evidence type="ECO:0000256" key="1">
    <source>
        <dbReference type="SAM" id="MobiDB-lite"/>
    </source>
</evidence>
<reference evidence="2" key="1">
    <citation type="submission" date="2024-05" db="EMBL/GenBank/DDBJ databases">
        <title>30 novel species of actinomycetes from the DSMZ collection.</title>
        <authorList>
            <person name="Nouioui I."/>
        </authorList>
    </citation>
    <scope>NUCLEOTIDE SEQUENCE</scope>
    <source>
        <strain evidence="2">DSM 41014</strain>
    </source>
</reference>
<dbReference type="Proteomes" id="UP001180489">
    <property type="component" value="Unassembled WGS sequence"/>
</dbReference>
<feature type="region of interest" description="Disordered" evidence="1">
    <location>
        <begin position="145"/>
        <end position="185"/>
    </location>
</feature>
<sequence>MADVYREPTPDQLQDLHDAVVDALTALADQISIPHGGRLDVDPDPASGMTHPMNTAEWQLAMLRALREVEPLTQVLGDRWARTAGIMGATYTQLGDAAGITRQAATKRWPGAVPPKDASPVDIETAGGTARVFYDQASGTWAWIGQGANGTSAESEDDAGHGTSEAAAAAAGAFLASNTTTDEKE</sequence>
<proteinExistence type="predicted"/>
<keyword evidence="3" id="KW-1185">Reference proteome</keyword>
<name>A0ABU2UYG6_9ACTN</name>
<dbReference type="RefSeq" id="WP_311637853.1">
    <property type="nucleotide sequence ID" value="NZ_JAVRFF010000076.1"/>
</dbReference>
<comment type="caution">
    <text evidence="2">The sequence shown here is derived from an EMBL/GenBank/DDBJ whole genome shotgun (WGS) entry which is preliminary data.</text>
</comment>
<dbReference type="EMBL" id="JAVRFF010000076">
    <property type="protein sequence ID" value="MDT0477837.1"/>
    <property type="molecule type" value="Genomic_DNA"/>
</dbReference>